<dbReference type="Gramene" id="PRQ33556">
    <property type="protein sequence ID" value="PRQ33556"/>
    <property type="gene ID" value="RchiOBHm_Chr5g0058951"/>
</dbReference>
<sequence>MMLSTSAPVLQSLDQATRKDLIPIKLEVKAAKFAKQTVNTQMKSFKVQYGSCL</sequence>
<keyword evidence="2" id="KW-1185">Reference proteome</keyword>
<dbReference type="Proteomes" id="UP000238479">
    <property type="component" value="Chromosome 5"/>
</dbReference>
<accession>A0A2P6QH95</accession>
<evidence type="ECO:0000313" key="1">
    <source>
        <dbReference type="EMBL" id="PRQ33556.1"/>
    </source>
</evidence>
<dbReference type="AlphaFoldDB" id="A0A2P6QH95"/>
<comment type="caution">
    <text evidence="1">The sequence shown here is derived from an EMBL/GenBank/DDBJ whole genome shotgun (WGS) entry which is preliminary data.</text>
</comment>
<evidence type="ECO:0000313" key="2">
    <source>
        <dbReference type="Proteomes" id="UP000238479"/>
    </source>
</evidence>
<gene>
    <name evidence="1" type="ORF">RchiOBHm_Chr5g0058951</name>
</gene>
<dbReference type="EMBL" id="PDCK01000043">
    <property type="protein sequence ID" value="PRQ33556.1"/>
    <property type="molecule type" value="Genomic_DNA"/>
</dbReference>
<reference evidence="1 2" key="1">
    <citation type="journal article" date="2018" name="Nat. Genet.">
        <title>The Rosa genome provides new insights in the design of modern roses.</title>
        <authorList>
            <person name="Bendahmane M."/>
        </authorList>
    </citation>
    <scope>NUCLEOTIDE SEQUENCE [LARGE SCALE GENOMIC DNA]</scope>
    <source>
        <strain evidence="2">cv. Old Blush</strain>
    </source>
</reference>
<dbReference type="STRING" id="74649.A0A2P6QH95"/>
<name>A0A2P6QH95_ROSCH</name>
<organism evidence="1 2">
    <name type="scientific">Rosa chinensis</name>
    <name type="common">China rose</name>
    <dbReference type="NCBI Taxonomy" id="74649"/>
    <lineage>
        <taxon>Eukaryota</taxon>
        <taxon>Viridiplantae</taxon>
        <taxon>Streptophyta</taxon>
        <taxon>Embryophyta</taxon>
        <taxon>Tracheophyta</taxon>
        <taxon>Spermatophyta</taxon>
        <taxon>Magnoliopsida</taxon>
        <taxon>eudicotyledons</taxon>
        <taxon>Gunneridae</taxon>
        <taxon>Pentapetalae</taxon>
        <taxon>rosids</taxon>
        <taxon>fabids</taxon>
        <taxon>Rosales</taxon>
        <taxon>Rosaceae</taxon>
        <taxon>Rosoideae</taxon>
        <taxon>Rosoideae incertae sedis</taxon>
        <taxon>Rosa</taxon>
    </lineage>
</organism>
<proteinExistence type="predicted"/>
<protein>
    <submittedName>
        <fullName evidence="1">Uncharacterized protein</fullName>
    </submittedName>
</protein>